<dbReference type="EMBL" id="CP108021">
    <property type="protein sequence ID" value="WUM19534.1"/>
    <property type="molecule type" value="Genomic_DNA"/>
</dbReference>
<dbReference type="GO" id="GO:0005524">
    <property type="term" value="F:ATP binding"/>
    <property type="evidence" value="ECO:0007669"/>
    <property type="project" value="UniProtKB-KW"/>
</dbReference>
<gene>
    <name evidence="12" type="primary">eccB</name>
    <name evidence="12" type="ORF">OG579_17785</name>
</gene>
<keyword evidence="9 11" id="KW-0472">Membrane</keyword>
<dbReference type="Gene3D" id="2.40.50.910">
    <property type="entry name" value="Type VII secretion system EccB, repeat 3 domain"/>
    <property type="match status" value="1"/>
</dbReference>
<feature type="transmembrane region" description="Helical" evidence="11">
    <location>
        <begin position="40"/>
        <end position="63"/>
    </location>
</feature>
<evidence type="ECO:0000256" key="6">
    <source>
        <dbReference type="ARBA" id="ARBA00022801"/>
    </source>
</evidence>
<dbReference type="GO" id="GO:0005886">
    <property type="term" value="C:plasma membrane"/>
    <property type="evidence" value="ECO:0007669"/>
    <property type="project" value="UniProtKB-SubCell"/>
</dbReference>
<sequence length="479" mass="49263">MAQRTTKSQVSGYRFLLRRLEHALVRRDVRMIHDPMSGHVKALVVGLVLTLVVLGGAVALSFFKPQGSVGDSKVLISKQSGQLYVLLGDQLHPALNLASARLAAGVDENPNSVSDKILSKYTRGPQLGIAGAPSSLAAKGAPGRSIWTVCDRLDEPRNPDGRPTVGVVAGPPTGSSTTRGIGPDDAMLVRNGEDAYLIYRNTRAAIDPADSAVRQTFGLQDASARSVSNAVLDAIPPSRPIVAPTIADAGRPSSFTLNGARIGSIVTATSLDNSGGTTSKLYVVLKDGVQQISPLVGDLIRAKQAISDRPIEVPLNALTTVPTVDELAVSGYPDTAPRLVDGTADKALCLGWTKNDDAAASIGLSLGPDFPVADPTSMVPTVGAAGDGLSADVAYIPPGSGYFVRTTGVDANSTRSASDFLVTDTGVRYGVPASSAGPLGMPDPLAAPYAIVALLPPGPTLAQNAALTARDDLAPTGGS</sequence>
<feature type="region of interest" description="Disordered" evidence="10">
    <location>
        <begin position="154"/>
        <end position="184"/>
    </location>
</feature>
<dbReference type="InterPro" id="IPR044857">
    <property type="entry name" value="T7SS_EccB_R1"/>
</dbReference>
<dbReference type="AlphaFoldDB" id="A0AAU4K0E8"/>
<dbReference type="NCBIfam" id="TIGR03919">
    <property type="entry name" value="T7SS_EccB"/>
    <property type="match status" value="1"/>
</dbReference>
<keyword evidence="3" id="KW-1003">Cell membrane</keyword>
<evidence type="ECO:0000313" key="12">
    <source>
        <dbReference type="EMBL" id="WUM19534.1"/>
    </source>
</evidence>
<dbReference type="GO" id="GO:0005576">
    <property type="term" value="C:extracellular region"/>
    <property type="evidence" value="ECO:0007669"/>
    <property type="project" value="TreeGrafter"/>
</dbReference>
<dbReference type="RefSeq" id="WP_328857025.1">
    <property type="nucleotide sequence ID" value="NZ_CP108021.1"/>
</dbReference>
<dbReference type="PANTHER" id="PTHR40765:SF2">
    <property type="entry name" value="ESX-2 SECRETION SYSTEM ATPASE ECCB2"/>
    <property type="match status" value="1"/>
</dbReference>
<comment type="similarity">
    <text evidence="2">Belongs to the EccB family.</text>
</comment>
<evidence type="ECO:0000256" key="1">
    <source>
        <dbReference type="ARBA" id="ARBA00004162"/>
    </source>
</evidence>
<name>A0AAU4K0E8_9NOCA</name>
<evidence type="ECO:0000256" key="4">
    <source>
        <dbReference type="ARBA" id="ARBA00022692"/>
    </source>
</evidence>
<accession>A0AAU4K0E8</accession>
<evidence type="ECO:0000313" key="13">
    <source>
        <dbReference type="Proteomes" id="UP001432128"/>
    </source>
</evidence>
<evidence type="ECO:0000256" key="9">
    <source>
        <dbReference type="ARBA" id="ARBA00023136"/>
    </source>
</evidence>
<evidence type="ECO:0000256" key="7">
    <source>
        <dbReference type="ARBA" id="ARBA00022840"/>
    </source>
</evidence>
<evidence type="ECO:0000256" key="3">
    <source>
        <dbReference type="ARBA" id="ARBA00022475"/>
    </source>
</evidence>
<keyword evidence="13" id="KW-1185">Reference proteome</keyword>
<dbReference type="KEGG" id="whr:OG579_17785"/>
<evidence type="ECO:0000256" key="5">
    <source>
        <dbReference type="ARBA" id="ARBA00022741"/>
    </source>
</evidence>
<dbReference type="InterPro" id="IPR007795">
    <property type="entry name" value="T7SS_EccB"/>
</dbReference>
<dbReference type="InterPro" id="IPR042485">
    <property type="entry name" value="T7SS_EccB_R3"/>
</dbReference>
<dbReference type="Gene3D" id="3.30.2390.20">
    <property type="entry name" value="Type VII secretion system EccB, repeat 1 domain"/>
    <property type="match status" value="1"/>
</dbReference>
<reference evidence="12 13" key="1">
    <citation type="submission" date="2022-10" db="EMBL/GenBank/DDBJ databases">
        <title>The complete genomes of actinobacterial strains from the NBC collection.</title>
        <authorList>
            <person name="Joergensen T.S."/>
            <person name="Alvarez Arevalo M."/>
            <person name="Sterndorff E.B."/>
            <person name="Faurdal D."/>
            <person name="Vuksanovic O."/>
            <person name="Mourched A.-S."/>
            <person name="Charusanti P."/>
            <person name="Shaw S."/>
            <person name="Blin K."/>
            <person name="Weber T."/>
        </authorList>
    </citation>
    <scope>NUCLEOTIDE SEQUENCE [LARGE SCALE GENOMIC DNA]</scope>
    <source>
        <strain evidence="12 13">NBC_00319</strain>
    </source>
</reference>
<keyword evidence="5" id="KW-0547">Nucleotide-binding</keyword>
<evidence type="ECO:0000256" key="8">
    <source>
        <dbReference type="ARBA" id="ARBA00022989"/>
    </source>
</evidence>
<dbReference type="GO" id="GO:0016787">
    <property type="term" value="F:hydrolase activity"/>
    <property type="evidence" value="ECO:0007669"/>
    <property type="project" value="UniProtKB-KW"/>
</dbReference>
<dbReference type="PANTHER" id="PTHR40765">
    <property type="entry name" value="ESX-2 SECRETION SYSTEM ATPASE ECCB2"/>
    <property type="match status" value="1"/>
</dbReference>
<keyword evidence="6" id="KW-0378">Hydrolase</keyword>
<dbReference type="Pfam" id="PF05108">
    <property type="entry name" value="T7SS_ESX1_EccB"/>
    <property type="match status" value="1"/>
</dbReference>
<keyword evidence="7" id="KW-0067">ATP-binding</keyword>
<evidence type="ECO:0000256" key="11">
    <source>
        <dbReference type="SAM" id="Phobius"/>
    </source>
</evidence>
<keyword evidence="8 11" id="KW-1133">Transmembrane helix</keyword>
<comment type="subcellular location">
    <subcellularLocation>
        <location evidence="1">Cell membrane</location>
        <topology evidence="1">Single-pass membrane protein</topology>
    </subcellularLocation>
</comment>
<protein>
    <submittedName>
        <fullName evidence="12">Type VII secretion protein EccB</fullName>
    </submittedName>
</protein>
<keyword evidence="4 11" id="KW-0812">Transmembrane</keyword>
<evidence type="ECO:0000256" key="10">
    <source>
        <dbReference type="SAM" id="MobiDB-lite"/>
    </source>
</evidence>
<evidence type="ECO:0000256" key="2">
    <source>
        <dbReference type="ARBA" id="ARBA00008149"/>
    </source>
</evidence>
<dbReference type="Proteomes" id="UP001432128">
    <property type="component" value="Chromosome"/>
</dbReference>
<organism evidence="12 13">
    <name type="scientific">Williamsia herbipolensis</name>
    <dbReference type="NCBI Taxonomy" id="1603258"/>
    <lineage>
        <taxon>Bacteria</taxon>
        <taxon>Bacillati</taxon>
        <taxon>Actinomycetota</taxon>
        <taxon>Actinomycetes</taxon>
        <taxon>Mycobacteriales</taxon>
        <taxon>Nocardiaceae</taxon>
        <taxon>Williamsia</taxon>
    </lineage>
</organism>
<proteinExistence type="inferred from homology"/>